<comment type="caution">
    <text evidence="1">The sequence shown here is derived from an EMBL/GenBank/DDBJ whole genome shotgun (WGS) entry which is preliminary data.</text>
</comment>
<protein>
    <submittedName>
        <fullName evidence="1">Uncharacterized protein</fullName>
    </submittedName>
</protein>
<dbReference type="Proteomes" id="UP000023152">
    <property type="component" value="Unassembled WGS sequence"/>
</dbReference>
<keyword evidence="2" id="KW-1185">Reference proteome</keyword>
<dbReference type="AlphaFoldDB" id="X6LYU2"/>
<name>X6LYU2_RETFI</name>
<organism evidence="1 2">
    <name type="scientific">Reticulomyxa filosa</name>
    <dbReference type="NCBI Taxonomy" id="46433"/>
    <lineage>
        <taxon>Eukaryota</taxon>
        <taxon>Sar</taxon>
        <taxon>Rhizaria</taxon>
        <taxon>Retaria</taxon>
        <taxon>Foraminifera</taxon>
        <taxon>Monothalamids</taxon>
        <taxon>Reticulomyxidae</taxon>
        <taxon>Reticulomyxa</taxon>
    </lineage>
</organism>
<evidence type="ECO:0000313" key="1">
    <source>
        <dbReference type="EMBL" id="ETO06521.1"/>
    </source>
</evidence>
<dbReference type="EMBL" id="ASPP01027062">
    <property type="protein sequence ID" value="ETO06521.1"/>
    <property type="molecule type" value="Genomic_DNA"/>
</dbReference>
<gene>
    <name evidence="1" type="ORF">RFI_30870</name>
</gene>
<evidence type="ECO:0000313" key="2">
    <source>
        <dbReference type="Proteomes" id="UP000023152"/>
    </source>
</evidence>
<reference evidence="1 2" key="1">
    <citation type="journal article" date="2013" name="Curr. Biol.">
        <title>The Genome of the Foraminiferan Reticulomyxa filosa.</title>
        <authorList>
            <person name="Glockner G."/>
            <person name="Hulsmann N."/>
            <person name="Schleicher M."/>
            <person name="Noegel A.A."/>
            <person name="Eichinger L."/>
            <person name="Gallinger C."/>
            <person name="Pawlowski J."/>
            <person name="Sierra R."/>
            <person name="Euteneuer U."/>
            <person name="Pillet L."/>
            <person name="Moustafa A."/>
            <person name="Platzer M."/>
            <person name="Groth M."/>
            <person name="Szafranski K."/>
            <person name="Schliwa M."/>
        </authorList>
    </citation>
    <scope>NUCLEOTIDE SEQUENCE [LARGE SCALE GENOMIC DNA]</scope>
</reference>
<accession>X6LYU2</accession>
<proteinExistence type="predicted"/>
<sequence length="294" mass="33349">MGLFPRLVSWLLRAKSRESKERIYHVYLSKYNVMRESNGGQRLVSSLHPDGGEEEGGSSMAPDIVEIRSLSDLLLLQKHIHINEVFANRNDMVCSVSQICVTVGEQANKSKGPFLHLSYATFVEWYGAATVGSDKELNLFQYLEKCSSSSLSLLSSPSILSAKNNDDNDLVYTLFRDILYRRAMVKVWMIGCSVNSLGASLLTNEAKEEWISYLQMSGKWKHILPTTSAPHSPSLHKPMYVVPYDLLFSQMQQARERPTKPKTAIKSSSCTKKSPCWIKRLKHSDWKLRIHYTA</sequence>